<dbReference type="PANTHER" id="PTHR21505">
    <property type="entry name" value="MADF DOMAIN-CONTAINING PROTEIN-RELATED"/>
    <property type="match status" value="1"/>
</dbReference>
<dbReference type="EMBL" id="JAVRBK010000008">
    <property type="protein sequence ID" value="KAK5639765.1"/>
    <property type="molecule type" value="Genomic_DNA"/>
</dbReference>
<evidence type="ECO:0000313" key="2">
    <source>
        <dbReference type="EMBL" id="KAK5639765.1"/>
    </source>
</evidence>
<sequence length="172" mass="19884">MVSQSNKFVWSKEITQDLCLLYENHPILYCTYAPDYKNKNKRDNALIKIKQDLIDKNAFVAAQTLTIQDVKSKIHGLRTQFFKEYNKIKCSKTSGCSTDEIEKPKLWCYHLLEFLVNSAPVRPSTSTIEEVSSSVDVSVAEELRKIKDVTILRRVKRTIFNCLMDAQDEENV</sequence>
<gene>
    <name evidence="2" type="ORF">RI129_010576</name>
</gene>
<reference evidence="2 3" key="1">
    <citation type="journal article" date="2024" name="Insects">
        <title>An Improved Chromosome-Level Genome Assembly of the Firefly Pyrocoelia pectoralis.</title>
        <authorList>
            <person name="Fu X."/>
            <person name="Meyer-Rochow V.B."/>
            <person name="Ballantyne L."/>
            <person name="Zhu X."/>
        </authorList>
    </citation>
    <scope>NUCLEOTIDE SEQUENCE [LARGE SCALE GENOMIC DNA]</scope>
    <source>
        <strain evidence="2">XCY_ONT2</strain>
    </source>
</reference>
<organism evidence="2 3">
    <name type="scientific">Pyrocoelia pectoralis</name>
    <dbReference type="NCBI Taxonomy" id="417401"/>
    <lineage>
        <taxon>Eukaryota</taxon>
        <taxon>Metazoa</taxon>
        <taxon>Ecdysozoa</taxon>
        <taxon>Arthropoda</taxon>
        <taxon>Hexapoda</taxon>
        <taxon>Insecta</taxon>
        <taxon>Pterygota</taxon>
        <taxon>Neoptera</taxon>
        <taxon>Endopterygota</taxon>
        <taxon>Coleoptera</taxon>
        <taxon>Polyphaga</taxon>
        <taxon>Elateriformia</taxon>
        <taxon>Elateroidea</taxon>
        <taxon>Lampyridae</taxon>
        <taxon>Lampyrinae</taxon>
        <taxon>Pyrocoelia</taxon>
    </lineage>
</organism>
<keyword evidence="3" id="KW-1185">Reference proteome</keyword>
<dbReference type="Proteomes" id="UP001329430">
    <property type="component" value="Chromosome 8"/>
</dbReference>
<evidence type="ECO:0000259" key="1">
    <source>
        <dbReference type="PROSITE" id="PS51029"/>
    </source>
</evidence>
<dbReference type="InterPro" id="IPR006578">
    <property type="entry name" value="MADF-dom"/>
</dbReference>
<dbReference type="PANTHER" id="PTHR21505:SF12">
    <property type="entry name" value="MADF DOMAIN-CONTAINING PROTEIN-RELATED"/>
    <property type="match status" value="1"/>
</dbReference>
<proteinExistence type="predicted"/>
<feature type="domain" description="MADF" evidence="1">
    <location>
        <begin position="17"/>
        <end position="120"/>
    </location>
</feature>
<evidence type="ECO:0000313" key="3">
    <source>
        <dbReference type="Proteomes" id="UP001329430"/>
    </source>
</evidence>
<accession>A0AAN7UYY8</accession>
<dbReference type="Pfam" id="PF10545">
    <property type="entry name" value="MADF_DNA_bdg"/>
    <property type="match status" value="1"/>
</dbReference>
<protein>
    <recommendedName>
        <fullName evidence="1">MADF domain-containing protein</fullName>
    </recommendedName>
</protein>
<dbReference type="AlphaFoldDB" id="A0AAN7UYY8"/>
<dbReference type="SMART" id="SM00595">
    <property type="entry name" value="MADF"/>
    <property type="match status" value="1"/>
</dbReference>
<dbReference type="PROSITE" id="PS51029">
    <property type="entry name" value="MADF"/>
    <property type="match status" value="1"/>
</dbReference>
<comment type="caution">
    <text evidence="2">The sequence shown here is derived from an EMBL/GenBank/DDBJ whole genome shotgun (WGS) entry which is preliminary data.</text>
</comment>
<name>A0AAN7UYY8_9COLE</name>